<evidence type="ECO:0000313" key="2">
    <source>
        <dbReference type="Proteomes" id="UP001162060"/>
    </source>
</evidence>
<evidence type="ECO:0000313" key="1">
    <source>
        <dbReference type="EMBL" id="CAK7933442.1"/>
    </source>
</evidence>
<comment type="caution">
    <text evidence="1">The sequence shown here is derived from an EMBL/GenBank/DDBJ whole genome shotgun (WGS) entry which is preliminary data.</text>
</comment>
<dbReference type="Proteomes" id="UP001162060">
    <property type="component" value="Unassembled WGS sequence"/>
</dbReference>
<gene>
    <name evidence="1" type="ORF">PM001_LOCUS18592</name>
</gene>
<protein>
    <submittedName>
        <fullName evidence="1">Uncharacterized protein</fullName>
    </submittedName>
</protein>
<organism evidence="1 2">
    <name type="scientific">Peronospora matthiolae</name>
    <dbReference type="NCBI Taxonomy" id="2874970"/>
    <lineage>
        <taxon>Eukaryota</taxon>
        <taxon>Sar</taxon>
        <taxon>Stramenopiles</taxon>
        <taxon>Oomycota</taxon>
        <taxon>Peronosporomycetes</taxon>
        <taxon>Peronosporales</taxon>
        <taxon>Peronosporaceae</taxon>
        <taxon>Peronospora</taxon>
    </lineage>
</organism>
<reference evidence="1" key="1">
    <citation type="submission" date="2024-01" db="EMBL/GenBank/DDBJ databases">
        <authorList>
            <person name="Webb A."/>
        </authorList>
    </citation>
    <scope>NUCLEOTIDE SEQUENCE</scope>
    <source>
        <strain evidence="1">Pm1</strain>
    </source>
</reference>
<name>A0AAV1UIE0_9STRA</name>
<dbReference type="EMBL" id="CAKLBY020000194">
    <property type="protein sequence ID" value="CAK7933442.1"/>
    <property type="molecule type" value="Genomic_DNA"/>
</dbReference>
<proteinExistence type="predicted"/>
<sequence>MVQTKIVVVMTRTVCLWQMQCRLLDRHGHKLARSSYAVINKALWQRYASVFVEECLELSNKPDVGLKSPRDDEMGAVMQGWLEKRG</sequence>
<dbReference type="AlphaFoldDB" id="A0AAV1UIE0"/>
<accession>A0AAV1UIE0</accession>